<dbReference type="EMBL" id="JACGWK010001653">
    <property type="protein sequence ID" value="KAL0284409.1"/>
    <property type="molecule type" value="Genomic_DNA"/>
</dbReference>
<reference evidence="2" key="2">
    <citation type="journal article" date="2024" name="Plant">
        <title>Genomic evolution and insights into agronomic trait innovations of Sesamum species.</title>
        <authorList>
            <person name="Miao H."/>
            <person name="Wang L."/>
            <person name="Qu L."/>
            <person name="Liu H."/>
            <person name="Sun Y."/>
            <person name="Le M."/>
            <person name="Wang Q."/>
            <person name="Wei S."/>
            <person name="Zheng Y."/>
            <person name="Lin W."/>
            <person name="Duan Y."/>
            <person name="Cao H."/>
            <person name="Xiong S."/>
            <person name="Wang X."/>
            <person name="Wei L."/>
            <person name="Li C."/>
            <person name="Ma Q."/>
            <person name="Ju M."/>
            <person name="Zhao R."/>
            <person name="Li G."/>
            <person name="Mu C."/>
            <person name="Tian Q."/>
            <person name="Mei H."/>
            <person name="Zhang T."/>
            <person name="Gao T."/>
            <person name="Zhang H."/>
        </authorList>
    </citation>
    <scope>NUCLEOTIDE SEQUENCE</scope>
    <source>
        <strain evidence="2">G01</strain>
    </source>
</reference>
<evidence type="ECO:0000313" key="2">
    <source>
        <dbReference type="EMBL" id="KAL0284409.1"/>
    </source>
</evidence>
<protein>
    <submittedName>
        <fullName evidence="2">Uncharacterized protein</fullName>
    </submittedName>
</protein>
<dbReference type="AlphaFoldDB" id="A0AAW2IQH3"/>
<organism evidence="2">
    <name type="scientific">Sesamum angustifolium</name>
    <dbReference type="NCBI Taxonomy" id="2727405"/>
    <lineage>
        <taxon>Eukaryota</taxon>
        <taxon>Viridiplantae</taxon>
        <taxon>Streptophyta</taxon>
        <taxon>Embryophyta</taxon>
        <taxon>Tracheophyta</taxon>
        <taxon>Spermatophyta</taxon>
        <taxon>Magnoliopsida</taxon>
        <taxon>eudicotyledons</taxon>
        <taxon>Gunneridae</taxon>
        <taxon>Pentapetalae</taxon>
        <taxon>asterids</taxon>
        <taxon>lamiids</taxon>
        <taxon>Lamiales</taxon>
        <taxon>Pedaliaceae</taxon>
        <taxon>Sesamum</taxon>
    </lineage>
</organism>
<accession>A0AAW2IQH3</accession>
<sequence length="119" mass="13487">MEVRTRPASPRHSLSNDAVEVRTTPAPPLAVEENVKSVKIQYVQSNSEPEDEDLCKIIEMVGSIVQEVIKTMDGNGTDDQKQTRNLSRLDHHPSTIILLVVERMLSWDLRVIWKKLGLD</sequence>
<proteinExistence type="predicted"/>
<reference evidence="2" key="1">
    <citation type="submission" date="2020-06" db="EMBL/GenBank/DDBJ databases">
        <authorList>
            <person name="Li T."/>
            <person name="Hu X."/>
            <person name="Zhang T."/>
            <person name="Song X."/>
            <person name="Zhang H."/>
            <person name="Dai N."/>
            <person name="Sheng W."/>
            <person name="Hou X."/>
            <person name="Wei L."/>
        </authorList>
    </citation>
    <scope>NUCLEOTIDE SEQUENCE</scope>
    <source>
        <strain evidence="2">G01</strain>
        <tissue evidence="2">Leaf</tissue>
    </source>
</reference>
<name>A0AAW2IQH3_9LAMI</name>
<evidence type="ECO:0000256" key="1">
    <source>
        <dbReference type="SAM" id="MobiDB-lite"/>
    </source>
</evidence>
<comment type="caution">
    <text evidence="2">The sequence shown here is derived from an EMBL/GenBank/DDBJ whole genome shotgun (WGS) entry which is preliminary data.</text>
</comment>
<gene>
    <name evidence="2" type="ORF">Sangu_2827600</name>
</gene>
<feature type="region of interest" description="Disordered" evidence="1">
    <location>
        <begin position="1"/>
        <end position="23"/>
    </location>
</feature>